<evidence type="ECO:0000256" key="10">
    <source>
        <dbReference type="PROSITE-ProRule" id="PRU00552"/>
    </source>
</evidence>
<evidence type="ECO:0000256" key="9">
    <source>
        <dbReference type="ARBA" id="ARBA00023187"/>
    </source>
</evidence>
<feature type="compositionally biased region" description="Polar residues" evidence="12">
    <location>
        <begin position="1257"/>
        <end position="1271"/>
    </location>
</feature>
<accession>A0A8K0MJN0</accession>
<dbReference type="InterPro" id="IPR012340">
    <property type="entry name" value="NA-bd_OB-fold"/>
</dbReference>
<dbReference type="PROSITE" id="PS51195">
    <property type="entry name" value="Q_MOTIF"/>
    <property type="match status" value="1"/>
</dbReference>
<dbReference type="Pfam" id="PF00575">
    <property type="entry name" value="S1"/>
    <property type="match status" value="1"/>
</dbReference>
<dbReference type="Gene3D" id="2.40.50.140">
    <property type="entry name" value="Nucleic acid-binding proteins"/>
    <property type="match status" value="1"/>
</dbReference>
<evidence type="ECO:0000256" key="2">
    <source>
        <dbReference type="ARBA" id="ARBA00022692"/>
    </source>
</evidence>
<dbReference type="InterPro" id="IPR003029">
    <property type="entry name" value="S1_domain"/>
</dbReference>
<comment type="caution">
    <text evidence="18">The sequence shown here is derived from an EMBL/GenBank/DDBJ whole genome shotgun (WGS) entry which is preliminary data.</text>
</comment>
<feature type="transmembrane region" description="Helical" evidence="13">
    <location>
        <begin position="795"/>
        <end position="818"/>
    </location>
</feature>
<keyword evidence="5" id="KW-0347">Helicase</keyword>
<keyword evidence="19" id="KW-1185">Reference proteome</keyword>
<dbReference type="InterPro" id="IPR014001">
    <property type="entry name" value="Helicase_ATP-bd"/>
</dbReference>
<feature type="region of interest" description="Disordered" evidence="12">
    <location>
        <begin position="1171"/>
        <end position="1203"/>
    </location>
</feature>
<evidence type="ECO:0000256" key="1">
    <source>
        <dbReference type="ARBA" id="ARBA00004141"/>
    </source>
</evidence>
<feature type="region of interest" description="Disordered" evidence="12">
    <location>
        <begin position="316"/>
        <end position="355"/>
    </location>
</feature>
<dbReference type="GO" id="GO:0016020">
    <property type="term" value="C:membrane"/>
    <property type="evidence" value="ECO:0007669"/>
    <property type="project" value="UniProtKB-SubCell"/>
</dbReference>
<feature type="compositionally biased region" description="Acidic residues" evidence="12">
    <location>
        <begin position="1306"/>
        <end position="1318"/>
    </location>
</feature>
<dbReference type="PROSITE" id="PS50126">
    <property type="entry name" value="S1"/>
    <property type="match status" value="1"/>
</dbReference>
<dbReference type="Pfam" id="PF00271">
    <property type="entry name" value="Helicase_C"/>
    <property type="match status" value="1"/>
</dbReference>
<evidence type="ECO:0000256" key="4">
    <source>
        <dbReference type="ARBA" id="ARBA00022801"/>
    </source>
</evidence>
<dbReference type="PANTHER" id="PTHR47600:SF1">
    <property type="entry name" value="NUCLEIC ACID-BINDING, OB-FOLD-LIKE PROTEIN"/>
    <property type="match status" value="1"/>
</dbReference>
<dbReference type="InterPro" id="IPR001650">
    <property type="entry name" value="Helicase_C-like"/>
</dbReference>
<evidence type="ECO:0000313" key="18">
    <source>
        <dbReference type="EMBL" id="KAF3448536.1"/>
    </source>
</evidence>
<dbReference type="InterPro" id="IPR018499">
    <property type="entry name" value="Tetraspanin/Peripherin"/>
</dbReference>
<evidence type="ECO:0000256" key="6">
    <source>
        <dbReference type="ARBA" id="ARBA00022840"/>
    </source>
</evidence>
<dbReference type="PANTHER" id="PTHR47600">
    <property type="entry name" value="NUCLEIC ACID-BINDING, OB-FOLD-LIKE PROTEIN"/>
    <property type="match status" value="1"/>
</dbReference>
<dbReference type="GO" id="GO:0008380">
    <property type="term" value="P:RNA splicing"/>
    <property type="evidence" value="ECO:0007669"/>
    <property type="project" value="UniProtKB-KW"/>
</dbReference>
<dbReference type="Gene3D" id="3.40.50.300">
    <property type="entry name" value="P-loop containing nucleotide triphosphate hydrolases"/>
    <property type="match status" value="2"/>
</dbReference>
<evidence type="ECO:0000256" key="11">
    <source>
        <dbReference type="SAM" id="Coils"/>
    </source>
</evidence>
<evidence type="ECO:0000256" key="7">
    <source>
        <dbReference type="ARBA" id="ARBA00022989"/>
    </source>
</evidence>
<dbReference type="Pfam" id="PF00335">
    <property type="entry name" value="Tetraspanin"/>
    <property type="match status" value="1"/>
</dbReference>
<feature type="coiled-coil region" evidence="11">
    <location>
        <begin position="1099"/>
        <end position="1131"/>
    </location>
</feature>
<dbReference type="SMART" id="SM00487">
    <property type="entry name" value="DEXDc"/>
    <property type="match status" value="1"/>
</dbReference>
<dbReference type="InterPro" id="IPR027417">
    <property type="entry name" value="P-loop_NTPase"/>
</dbReference>
<keyword evidence="9" id="KW-0507">mRNA processing</keyword>
<dbReference type="SUPFAM" id="SSF52540">
    <property type="entry name" value="P-loop containing nucleoside triphosphate hydrolases"/>
    <property type="match status" value="1"/>
</dbReference>
<feature type="transmembrane region" description="Helical" evidence="13">
    <location>
        <begin position="761"/>
        <end position="783"/>
    </location>
</feature>
<evidence type="ECO:0000256" key="3">
    <source>
        <dbReference type="ARBA" id="ARBA00022741"/>
    </source>
</evidence>
<keyword evidence="7 13" id="KW-1133">Transmembrane helix</keyword>
<keyword evidence="2 13" id="KW-0812">Transmembrane</keyword>
<feature type="region of interest" description="Disordered" evidence="12">
    <location>
        <begin position="1233"/>
        <end position="1271"/>
    </location>
</feature>
<keyword evidence="3" id="KW-0547">Nucleotide-binding</keyword>
<dbReference type="GO" id="GO:0003676">
    <property type="term" value="F:nucleic acid binding"/>
    <property type="evidence" value="ECO:0007669"/>
    <property type="project" value="InterPro"/>
</dbReference>
<feature type="short sequence motif" description="Q motif" evidence="10">
    <location>
        <begin position="1390"/>
        <end position="1418"/>
    </location>
</feature>
<keyword evidence="6" id="KW-0067">ATP-binding</keyword>
<evidence type="ECO:0000259" key="14">
    <source>
        <dbReference type="PROSITE" id="PS50126"/>
    </source>
</evidence>
<feature type="domain" description="S1 motif" evidence="14">
    <location>
        <begin position="582"/>
        <end position="650"/>
    </location>
</feature>
<dbReference type="OrthoDB" id="193716at2759"/>
<dbReference type="SUPFAM" id="SSF50249">
    <property type="entry name" value="Nucleic acid-binding proteins"/>
    <property type="match status" value="1"/>
</dbReference>
<evidence type="ECO:0008006" key="20">
    <source>
        <dbReference type="Google" id="ProtNLM"/>
    </source>
</evidence>
<evidence type="ECO:0000259" key="16">
    <source>
        <dbReference type="PROSITE" id="PS51194"/>
    </source>
</evidence>
<dbReference type="EMBL" id="VOIH02000004">
    <property type="protein sequence ID" value="KAF3448536.1"/>
    <property type="molecule type" value="Genomic_DNA"/>
</dbReference>
<dbReference type="PRINTS" id="PR00259">
    <property type="entry name" value="TMFOUR"/>
</dbReference>
<feature type="region of interest" description="Disordered" evidence="12">
    <location>
        <begin position="369"/>
        <end position="391"/>
    </location>
</feature>
<dbReference type="Pfam" id="PF00270">
    <property type="entry name" value="DEAD"/>
    <property type="match status" value="1"/>
</dbReference>
<dbReference type="Proteomes" id="UP000796880">
    <property type="component" value="Unassembled WGS sequence"/>
</dbReference>
<evidence type="ECO:0000256" key="12">
    <source>
        <dbReference type="SAM" id="MobiDB-lite"/>
    </source>
</evidence>
<dbReference type="PROSITE" id="PS51192">
    <property type="entry name" value="HELICASE_ATP_BIND_1"/>
    <property type="match status" value="1"/>
</dbReference>
<proteinExistence type="predicted"/>
<evidence type="ECO:0000259" key="15">
    <source>
        <dbReference type="PROSITE" id="PS51192"/>
    </source>
</evidence>
<dbReference type="PROSITE" id="PS51194">
    <property type="entry name" value="HELICASE_CTER"/>
    <property type="match status" value="1"/>
</dbReference>
<dbReference type="InterPro" id="IPR011545">
    <property type="entry name" value="DEAD/DEAH_box_helicase_dom"/>
</dbReference>
<evidence type="ECO:0000256" key="5">
    <source>
        <dbReference type="ARBA" id="ARBA00022806"/>
    </source>
</evidence>
<feature type="domain" description="Helicase C-terminal" evidence="16">
    <location>
        <begin position="1638"/>
        <end position="1788"/>
    </location>
</feature>
<evidence type="ECO:0000256" key="13">
    <source>
        <dbReference type="SAM" id="Phobius"/>
    </source>
</evidence>
<comment type="subcellular location">
    <subcellularLocation>
        <location evidence="1">Membrane</location>
        <topology evidence="1">Multi-pass membrane protein</topology>
    </subcellularLocation>
</comment>
<dbReference type="GO" id="GO:0003724">
    <property type="term" value="F:RNA helicase activity"/>
    <property type="evidence" value="ECO:0007669"/>
    <property type="project" value="InterPro"/>
</dbReference>
<feature type="region of interest" description="Disordered" evidence="12">
    <location>
        <begin position="1132"/>
        <end position="1158"/>
    </location>
</feature>
<feature type="compositionally biased region" description="Basic and acidic residues" evidence="12">
    <location>
        <begin position="1241"/>
        <end position="1252"/>
    </location>
</feature>
<feature type="compositionally biased region" description="Polar residues" evidence="12">
    <location>
        <begin position="330"/>
        <end position="344"/>
    </location>
</feature>
<keyword evidence="11" id="KW-0175">Coiled coil</keyword>
<protein>
    <recommendedName>
        <fullName evidence="20">RNA helicase</fullName>
    </recommendedName>
</protein>
<feature type="domain" description="Helicase ATP-binding" evidence="15">
    <location>
        <begin position="1421"/>
        <end position="1604"/>
    </location>
</feature>
<evidence type="ECO:0000256" key="8">
    <source>
        <dbReference type="ARBA" id="ARBA00023136"/>
    </source>
</evidence>
<dbReference type="InterPro" id="IPR014014">
    <property type="entry name" value="RNA_helicase_DEAD_Q_motif"/>
</dbReference>
<keyword evidence="9" id="KW-0508">mRNA splicing</keyword>
<feature type="compositionally biased region" description="Basic and acidic residues" evidence="12">
    <location>
        <begin position="1171"/>
        <end position="1180"/>
    </location>
</feature>
<dbReference type="CDD" id="cd18787">
    <property type="entry name" value="SF2_C_DEAD"/>
    <property type="match status" value="1"/>
</dbReference>
<organism evidence="18 19">
    <name type="scientific">Rhamnella rubrinervis</name>
    <dbReference type="NCBI Taxonomy" id="2594499"/>
    <lineage>
        <taxon>Eukaryota</taxon>
        <taxon>Viridiplantae</taxon>
        <taxon>Streptophyta</taxon>
        <taxon>Embryophyta</taxon>
        <taxon>Tracheophyta</taxon>
        <taxon>Spermatophyta</taxon>
        <taxon>Magnoliopsida</taxon>
        <taxon>eudicotyledons</taxon>
        <taxon>Gunneridae</taxon>
        <taxon>Pentapetalae</taxon>
        <taxon>rosids</taxon>
        <taxon>fabids</taxon>
        <taxon>Rosales</taxon>
        <taxon>Rhamnaceae</taxon>
        <taxon>rhamnoid group</taxon>
        <taxon>Rhamneae</taxon>
        <taxon>Rhamnella</taxon>
    </lineage>
</organism>
<keyword evidence="4" id="KW-0378">Hydrolase</keyword>
<feature type="region of interest" description="Disordered" evidence="12">
    <location>
        <begin position="1296"/>
        <end position="1328"/>
    </location>
</feature>
<dbReference type="SMART" id="SM00316">
    <property type="entry name" value="S1"/>
    <property type="match status" value="1"/>
</dbReference>
<feature type="domain" description="DEAD-box RNA helicase Q" evidence="17">
    <location>
        <begin position="1390"/>
        <end position="1418"/>
    </location>
</feature>
<sequence>MDGLALTVATSTTTSTASCSFTCRTPVCPFLFSSKRRILRTLNFPPKPNKFLVFASKEEPNLDPLDQMELKFGRMIGEDPKLTLAKIMGRKANPDASYLEIEKNFYKNKQKIVEVKEVPVDGSKKGGSSSSLDGLNLVRPVPKKGFKFEVDDKPVVSEIKKPSQTFRKPVDAIRRSVPNVILRKPTVVNEPDVEDKPSKLRIKRNLSLTLKSEQAKEQFSDMTLLRKPEPMSVKEEHSGNADAIVVGDMELKMGKEELKDIDSDFSLLKKPETVAKLESGNAEFVESDGVNDLEKKGLEGSSDLAEVANAMPNSLGKFGDGSLIKRPTRLQPQEQSVIGSSSSEEMIAEKELSNSSSLISNAKPSVEAALQGKPKGLDQSVKQPSASPEKLENPVEFGDLFATSSVEGYEDAYWSRAEDLVETGNRGEVELISCSTKGFVASFGSLLGFLPYRNLAARWKFLAFESWLRQKGLDPSLYRQNLGIIGDYDAANKDSLLNSSLQQDTDLKTEEQISPDMKVEDLLQIYDQEKIKFLSSFIGQKLRVNVVLANRHFRKLIFSMRPKEKEELVEKKRSLMSKLQVGDVVKCCIRKITYFGIFVEVEEVPALVHQTEVSWDATLDPASYFKIGQIVEAKVHQLDFTLDRIFLSLKEIMPDPLIEALESVVGDHGPLDGRLEAAQADTEWVDVESLIKELQQIEGIQSVSKGRFFLSPGLAPTFQVYMASMFENQYKLLARAGNKVQEVRKRERTVKGKMGVGTSTFVIRWINFLTMLLAIAVVVFGVWMSTHHDGCRKSLTLPVLGLGGFIFIISIVGFLGALKKSSILLWIYLTMLCFILVGILVFTVLAFIVTNNGSGHSVAGLRYKEYELKDYSSWFLKQLNNTRNWKHLKSCLVKSEDCNNLSKKYKTLKQYKSAKLTPMEAGCCRPPSECGYPAVNASYYDLSFHPISSNKDCKLYKNSHAVKCYNCDSCKAGVAQYMKTEWRVVAIFNVVLFVVLHTERGCRVHREGVRDDICPRIDAIYSHMPYSLNPKPCPSVSSKAQFCDWNALFVLGSPSTMFSSILRERSRTVSKHLPTFILTRNMGGGPRTFPGGVSKWKWKRMHEKRAKEKEKRLLEQEKELYQARIRSQIRAKLSGRSDPFTETKSVHGHGPMSPNDHIKALSDRFMKGGAEDLWNERDGPLKSPSTARLNERSRSVTGSPIDLRKLVSERNSLAGKQDSVNLSNLSGNYVRARSYSVQSSRRNEKSSSEDKLGSGLKGNSTKPFVQSLVGNRESSNFRKNVNGFVVDKKFSGQKQRRFWRKGSSSSDDETEMDSDDDSGNFSGRGLMKMGSSASLGKYDVKVKRRVPPKPYDEEDDFAEQVELIRYELSKKKSFENEDEKGDEECILSQKRFDECDVSPLTVKALSSAGYVQMTQVQEATLSVLLEGKDALVKAKTGTGKTAAFLLPAIETVLKASSSNNVQRVPPIFVLILCPTRELASQIAAEANVLLKYHDGIGVQTLVGGTRFKDDQKRLESSPSQIIVATPGRLLDHVENKSGLSVRLMGLKMLVLDEASYLLDLGFRKDIEKIVDCLPRRRQSLFFTATMPKEVRRISQLVLKREHTFVDTVGLGSVETHDKVKQSFLVAPPELHFQIVHHLLTEHISQLPDYKVIVFCTSGMFTSLMYLLLREMKMNVREMHSRKPQLYRTRVSEEFKESKRLILITSDVSARGMNYPDVSLVIQMGIPFDRHQYIHRLGRTGREGKEGEGILLLAPWEEFFLDELKDLPLEKYILSKLDPDTKHKVEDSIAKIDTSVKEAAYHAWLGYYNSIREISRDKTTLVEQANKFCESIGLQKPPAIFRKTALKMGLKDIDGIRIRK</sequence>
<feature type="transmembrane region" description="Helical" evidence="13">
    <location>
        <begin position="825"/>
        <end position="849"/>
    </location>
</feature>
<reference evidence="18" key="1">
    <citation type="submission" date="2020-03" db="EMBL/GenBank/DDBJ databases">
        <title>A high-quality chromosome-level genome assembly of a woody plant with both climbing and erect habits, Rhamnella rubrinervis.</title>
        <authorList>
            <person name="Lu Z."/>
            <person name="Yang Y."/>
            <person name="Zhu X."/>
            <person name="Sun Y."/>
        </authorList>
    </citation>
    <scope>NUCLEOTIDE SEQUENCE</scope>
    <source>
        <strain evidence="18">BYM</strain>
        <tissue evidence="18">Leaf</tissue>
    </source>
</reference>
<keyword evidence="8 13" id="KW-0472">Membrane</keyword>
<dbReference type="SMART" id="SM00490">
    <property type="entry name" value="HELICc"/>
    <property type="match status" value="1"/>
</dbReference>
<evidence type="ECO:0000259" key="17">
    <source>
        <dbReference type="PROSITE" id="PS51195"/>
    </source>
</evidence>
<gene>
    <name evidence="18" type="ORF">FNV43_RR09249</name>
</gene>
<name>A0A8K0MJN0_9ROSA</name>
<evidence type="ECO:0000313" key="19">
    <source>
        <dbReference type="Proteomes" id="UP000796880"/>
    </source>
</evidence>
<dbReference type="GO" id="GO:0005524">
    <property type="term" value="F:ATP binding"/>
    <property type="evidence" value="ECO:0007669"/>
    <property type="project" value="UniProtKB-KW"/>
</dbReference>
<dbReference type="GO" id="GO:0016787">
    <property type="term" value="F:hydrolase activity"/>
    <property type="evidence" value="ECO:0007669"/>
    <property type="project" value="UniProtKB-KW"/>
</dbReference>